<dbReference type="InterPro" id="IPR002347">
    <property type="entry name" value="SDR_fam"/>
</dbReference>
<dbReference type="PROSITE" id="PS00061">
    <property type="entry name" value="ADH_SHORT"/>
    <property type="match status" value="1"/>
</dbReference>
<evidence type="ECO:0000256" key="2">
    <source>
        <dbReference type="ARBA" id="ARBA00023002"/>
    </source>
</evidence>
<dbReference type="eggNOG" id="COG1028">
    <property type="taxonomic scope" value="Bacteria"/>
</dbReference>
<dbReference type="RefSeq" id="WP_035964444.1">
    <property type="nucleotide sequence ID" value="NZ_JROM01000039.1"/>
</dbReference>
<keyword evidence="2" id="KW-0560">Oxidoreductase</keyword>
<dbReference type="PANTHER" id="PTHR48107">
    <property type="entry name" value="NADPH-DEPENDENT ALDEHYDE REDUCTASE-LIKE PROTEIN, CHLOROPLASTIC-RELATED"/>
    <property type="match status" value="1"/>
</dbReference>
<organism evidence="3 4">
    <name type="scientific">Kocuria marina</name>
    <dbReference type="NCBI Taxonomy" id="223184"/>
    <lineage>
        <taxon>Bacteria</taxon>
        <taxon>Bacillati</taxon>
        <taxon>Actinomycetota</taxon>
        <taxon>Actinomycetes</taxon>
        <taxon>Micrococcales</taxon>
        <taxon>Micrococcaceae</taxon>
        <taxon>Kocuria</taxon>
    </lineage>
</organism>
<dbReference type="InterPro" id="IPR020904">
    <property type="entry name" value="Sc_DH/Rdtase_CS"/>
</dbReference>
<dbReference type="AlphaFoldDB" id="A0A0B0DD93"/>
<proteinExistence type="inferred from homology"/>
<dbReference type="SUPFAM" id="SSF51735">
    <property type="entry name" value="NAD(P)-binding Rossmann-fold domains"/>
    <property type="match status" value="1"/>
</dbReference>
<dbReference type="PANTHER" id="PTHR48107:SF7">
    <property type="entry name" value="RE15974P"/>
    <property type="match status" value="1"/>
</dbReference>
<dbReference type="Proteomes" id="UP000030664">
    <property type="component" value="Unassembled WGS sequence"/>
</dbReference>
<dbReference type="Gene3D" id="3.40.50.720">
    <property type="entry name" value="NAD(P)-binding Rossmann-like Domain"/>
    <property type="match status" value="1"/>
</dbReference>
<name>A0A0B0DD93_9MICC</name>
<dbReference type="PRINTS" id="PR00081">
    <property type="entry name" value="GDHRDH"/>
</dbReference>
<comment type="caution">
    <text evidence="3">The sequence shown here is derived from an EMBL/GenBank/DDBJ whole genome shotgun (WGS) entry which is preliminary data.</text>
</comment>
<sequence>MTASPGTLPLRGRTALVTGVSRRRGIGFAVARTFARLGASVFIHHYGPHDEDQPWGADDLSGVVSALRAELTEGARLGQMGADLRDPGRIRPLIDAASELTGSLDILVCNHARSGGDGSILDMTPEALDAFWQTNTRSTLLLTRAFALLKADAPTAPARPGERIRGDRERRFTAPTGRVFWMTSGQGHGPMRGEVAYATSKAALAGVTATVAAELLELGIALNTVNPGPVDTGYLSPDAADRPLGQIQELIDGTPFGRFGAPSDPANLIGWLATDDGAWIVGQVLTSDGGFYLA</sequence>
<evidence type="ECO:0000313" key="4">
    <source>
        <dbReference type="Proteomes" id="UP000030664"/>
    </source>
</evidence>
<reference evidence="3 4" key="1">
    <citation type="submission" date="2014-09" db="EMBL/GenBank/DDBJ databases">
        <title>High-quality draft genome sequence of Kocuria marina SO9-6, an actinobacterium isolated from a copper mine.</title>
        <authorList>
            <person name="Castro D.B."/>
            <person name="Pereira L.B."/>
            <person name="Silva M.V."/>
            <person name="Silva B.P."/>
            <person name="Zanardi B.R."/>
            <person name="Carlos C."/>
            <person name="Belgini D.R."/>
            <person name="Limache E.G."/>
            <person name="Lacerda G.V."/>
            <person name="Nery M.B."/>
            <person name="Gomes M.B."/>
            <person name="Souza S."/>
            <person name="Silva T.M."/>
            <person name="Rodrigues V.D."/>
            <person name="Paulino L.C."/>
            <person name="Vicentini R."/>
            <person name="Ferraz L.F."/>
            <person name="Ottoboni L.M."/>
        </authorList>
    </citation>
    <scope>NUCLEOTIDE SEQUENCE [LARGE SCALE GENOMIC DNA]</scope>
    <source>
        <strain evidence="3 4">SO9-6</strain>
    </source>
</reference>
<evidence type="ECO:0000256" key="1">
    <source>
        <dbReference type="ARBA" id="ARBA00006484"/>
    </source>
</evidence>
<dbReference type="CDD" id="cd05233">
    <property type="entry name" value="SDR_c"/>
    <property type="match status" value="1"/>
</dbReference>
<dbReference type="Pfam" id="PF13561">
    <property type="entry name" value="adh_short_C2"/>
    <property type="match status" value="2"/>
</dbReference>
<dbReference type="EMBL" id="JROM01000039">
    <property type="protein sequence ID" value="KHE74122.1"/>
    <property type="molecule type" value="Genomic_DNA"/>
</dbReference>
<accession>A0A0B0DD93</accession>
<comment type="similarity">
    <text evidence="1">Belongs to the short-chain dehydrogenases/reductases (SDR) family.</text>
</comment>
<protein>
    <submittedName>
        <fullName evidence="3">3-ketoacyl-ACP reductase</fullName>
    </submittedName>
</protein>
<dbReference type="InterPro" id="IPR036291">
    <property type="entry name" value="NAD(P)-bd_dom_sf"/>
</dbReference>
<evidence type="ECO:0000313" key="3">
    <source>
        <dbReference type="EMBL" id="KHE74122.1"/>
    </source>
</evidence>
<gene>
    <name evidence="3" type="ORF">AS25_08960</name>
</gene>
<dbReference type="STRING" id="223184.AS25_08960"/>
<dbReference type="GO" id="GO:0016614">
    <property type="term" value="F:oxidoreductase activity, acting on CH-OH group of donors"/>
    <property type="evidence" value="ECO:0007669"/>
    <property type="project" value="UniProtKB-ARBA"/>
</dbReference>